<dbReference type="OrthoDB" id="409625at2759"/>
<dbReference type="FunFam" id="3.10.450.40:FF:000016">
    <property type="entry name" value="Predicted protein"/>
    <property type="match status" value="1"/>
</dbReference>
<dbReference type="EMBL" id="CM004392">
    <property type="protein sequence ID" value="OAY47616.1"/>
    <property type="molecule type" value="Genomic_DNA"/>
</dbReference>
<dbReference type="GO" id="GO:1901259">
    <property type="term" value="P:chloroplast rRNA processing"/>
    <property type="evidence" value="ECO:0000318"/>
    <property type="project" value="GO_Central"/>
</dbReference>
<protein>
    <submittedName>
        <fullName evidence="2">Uncharacterized protein</fullName>
    </submittedName>
</protein>
<dbReference type="GO" id="GO:0009658">
    <property type="term" value="P:chloroplast organization"/>
    <property type="evidence" value="ECO:0000318"/>
    <property type="project" value="GO_Central"/>
</dbReference>
<feature type="compositionally biased region" description="Basic residues" evidence="1">
    <location>
        <begin position="209"/>
        <end position="226"/>
    </location>
</feature>
<dbReference type="Gramene" id="Manes.06G092100.4.v8.1">
    <property type="protein sequence ID" value="Manes.06G092100.4.v8.1.CDS"/>
    <property type="gene ID" value="Manes.06G092100.v8.1"/>
</dbReference>
<dbReference type="PANTHER" id="PTHR33415:SF12">
    <property type="entry name" value="PROTEIN EMBRYO DEFECTIVE 514"/>
    <property type="match status" value="1"/>
</dbReference>
<dbReference type="Gene3D" id="3.10.450.40">
    <property type="match status" value="1"/>
</dbReference>
<proteinExistence type="predicted"/>
<gene>
    <name evidence="2" type="ORF">MANES_06G092100v8</name>
</gene>
<keyword evidence="3" id="KW-1185">Reference proteome</keyword>
<sequence>MAEEKTAEPTELNQEALDPVSEDMDLVGESAANAAKRAREEEGDDDVSKKQKMDKSVEEERLEKLGGEQKEEEEEGDEQKGETAPVSLGPKSFGSSVEMFDYFYNFLHYWPPNININQYEHMALLDLLKKGHLEPEKKIGVGVQAFQVRYHPMWKSRCFFLIRDDDSVDDFSFRKCVDKILPLPEDMKIRSDGNNKGNGGRGGGGGRGGRGRGRGHARGRGGKSRN</sequence>
<accession>A0A2C9VQR0</accession>
<comment type="caution">
    <text evidence="2">The sequence shown here is derived from an EMBL/GenBank/DDBJ whole genome shotgun (WGS) entry which is preliminary data.</text>
</comment>
<dbReference type="Pfam" id="PF11523">
    <property type="entry name" value="DUF3223"/>
    <property type="match status" value="1"/>
</dbReference>
<dbReference type="AlphaFoldDB" id="A0A2C9VQR0"/>
<evidence type="ECO:0000256" key="1">
    <source>
        <dbReference type="SAM" id="MobiDB-lite"/>
    </source>
</evidence>
<name>A0A2C9VQR0_MANES</name>
<evidence type="ECO:0000313" key="3">
    <source>
        <dbReference type="Proteomes" id="UP000091857"/>
    </source>
</evidence>
<feature type="region of interest" description="Disordered" evidence="1">
    <location>
        <begin position="187"/>
        <end position="226"/>
    </location>
</feature>
<dbReference type="PANTHER" id="PTHR33415">
    <property type="entry name" value="PROTEIN EMBRYO DEFECTIVE 514"/>
    <property type="match status" value="1"/>
</dbReference>
<dbReference type="GO" id="GO:0017126">
    <property type="term" value="P:nucleologenesis"/>
    <property type="evidence" value="ECO:0000318"/>
    <property type="project" value="GO_Central"/>
</dbReference>
<feature type="compositionally biased region" description="Basic and acidic residues" evidence="1">
    <location>
        <begin position="46"/>
        <end position="69"/>
    </location>
</feature>
<organism evidence="2 3">
    <name type="scientific">Manihot esculenta</name>
    <name type="common">Cassava</name>
    <name type="synonym">Jatropha manihot</name>
    <dbReference type="NCBI Taxonomy" id="3983"/>
    <lineage>
        <taxon>Eukaryota</taxon>
        <taxon>Viridiplantae</taxon>
        <taxon>Streptophyta</taxon>
        <taxon>Embryophyta</taxon>
        <taxon>Tracheophyta</taxon>
        <taxon>Spermatophyta</taxon>
        <taxon>Magnoliopsida</taxon>
        <taxon>eudicotyledons</taxon>
        <taxon>Gunneridae</taxon>
        <taxon>Pentapetalae</taxon>
        <taxon>rosids</taxon>
        <taxon>fabids</taxon>
        <taxon>Malpighiales</taxon>
        <taxon>Euphorbiaceae</taxon>
        <taxon>Crotonoideae</taxon>
        <taxon>Manihoteae</taxon>
        <taxon>Manihot</taxon>
    </lineage>
</organism>
<feature type="compositionally biased region" description="Gly residues" evidence="1">
    <location>
        <begin position="196"/>
        <end position="208"/>
    </location>
</feature>
<evidence type="ECO:0000313" key="2">
    <source>
        <dbReference type="EMBL" id="OAY47616.1"/>
    </source>
</evidence>
<dbReference type="Proteomes" id="UP000091857">
    <property type="component" value="Chromosome 6"/>
</dbReference>
<dbReference type="STRING" id="3983.A0A2C9VQR0"/>
<dbReference type="OMA" id="NTSVEMF"/>
<dbReference type="GO" id="GO:0005634">
    <property type="term" value="C:nucleus"/>
    <property type="evidence" value="ECO:0000318"/>
    <property type="project" value="GO_Central"/>
</dbReference>
<feature type="region of interest" description="Disordered" evidence="1">
    <location>
        <begin position="1"/>
        <end position="89"/>
    </location>
</feature>
<dbReference type="InterPro" id="IPR044673">
    <property type="entry name" value="DCL-like"/>
</dbReference>
<dbReference type="GO" id="GO:0009507">
    <property type="term" value="C:chloroplast"/>
    <property type="evidence" value="ECO:0000318"/>
    <property type="project" value="GO_Central"/>
</dbReference>
<reference evidence="3" key="1">
    <citation type="journal article" date="2016" name="Nat. Biotechnol.">
        <title>Sequencing wild and cultivated cassava and related species reveals extensive interspecific hybridization and genetic diversity.</title>
        <authorList>
            <person name="Bredeson J.V."/>
            <person name="Lyons J.B."/>
            <person name="Prochnik S.E."/>
            <person name="Wu G.A."/>
            <person name="Ha C.M."/>
            <person name="Edsinger-Gonzales E."/>
            <person name="Grimwood J."/>
            <person name="Schmutz J."/>
            <person name="Rabbi I.Y."/>
            <person name="Egesi C."/>
            <person name="Nauluvula P."/>
            <person name="Lebot V."/>
            <person name="Ndunguru J."/>
            <person name="Mkamilo G."/>
            <person name="Bart R.S."/>
            <person name="Setter T.L."/>
            <person name="Gleadow R.M."/>
            <person name="Kulakow P."/>
            <person name="Ferguson M.E."/>
            <person name="Rounsley S."/>
            <person name="Rokhsar D.S."/>
        </authorList>
    </citation>
    <scope>NUCLEOTIDE SEQUENCE [LARGE SCALE GENOMIC DNA]</scope>
    <source>
        <strain evidence="3">cv. AM560-2</strain>
    </source>
</reference>
<dbReference type="Gramene" id="Manes.06G092100.3.v8.1">
    <property type="protein sequence ID" value="Manes.06G092100.3.v8.1.CDS"/>
    <property type="gene ID" value="Manes.06G092100.v8.1"/>
</dbReference>